<evidence type="ECO:0000313" key="1">
    <source>
        <dbReference type="EMBL" id="ESK65338.1"/>
    </source>
</evidence>
<dbReference type="RefSeq" id="WP_023392141.1">
    <property type="nucleotide sequence ID" value="NZ_KI535340.1"/>
</dbReference>
<reference evidence="1" key="1">
    <citation type="submission" date="2013-06" db="EMBL/GenBank/DDBJ databases">
        <authorList>
            <person name="Weinstock G."/>
            <person name="Sodergren E."/>
            <person name="Clifton S."/>
            <person name="Fulton L."/>
            <person name="Fulton B."/>
            <person name="Courtney L."/>
            <person name="Fronick C."/>
            <person name="Harrison M."/>
            <person name="Strong C."/>
            <person name="Farmer C."/>
            <person name="Delahaunty K."/>
            <person name="Markovic C."/>
            <person name="Hall O."/>
            <person name="Minx P."/>
            <person name="Tomlinson C."/>
            <person name="Mitreva M."/>
            <person name="Nelson J."/>
            <person name="Hou S."/>
            <person name="Wollam A."/>
            <person name="Pepin K.H."/>
            <person name="Johnson M."/>
            <person name="Bhonagiri V."/>
            <person name="Nash W.E."/>
            <person name="Warren W."/>
            <person name="Chinwalla A."/>
            <person name="Mardis E.R."/>
            <person name="Wilson R.K."/>
        </authorList>
    </citation>
    <scope>NUCLEOTIDE SEQUENCE [LARGE SCALE GENOMIC DNA]</scope>
    <source>
        <strain evidence="1">ATCC 49176</strain>
    </source>
</reference>
<dbReference type="Proteomes" id="UP000019050">
    <property type="component" value="Unassembled WGS sequence"/>
</dbReference>
<protein>
    <submittedName>
        <fullName evidence="1">Uncharacterized protein</fullName>
    </submittedName>
</protein>
<name>W1Q2N0_ABIDE</name>
<dbReference type="EMBL" id="ACIN03000013">
    <property type="protein sequence ID" value="ESK65338.1"/>
    <property type="molecule type" value="Genomic_DNA"/>
</dbReference>
<organism evidence="1 2">
    <name type="scientific">Abiotrophia defectiva ATCC 49176</name>
    <dbReference type="NCBI Taxonomy" id="592010"/>
    <lineage>
        <taxon>Bacteria</taxon>
        <taxon>Bacillati</taxon>
        <taxon>Bacillota</taxon>
        <taxon>Bacilli</taxon>
        <taxon>Lactobacillales</taxon>
        <taxon>Aerococcaceae</taxon>
        <taxon>Abiotrophia</taxon>
    </lineage>
</organism>
<comment type="caution">
    <text evidence="1">The sequence shown here is derived from an EMBL/GenBank/DDBJ whole genome shotgun (WGS) entry which is preliminary data.</text>
</comment>
<gene>
    <name evidence="1" type="ORF">GCWU000182_001499</name>
</gene>
<dbReference type="STRING" id="592010.GCWU000182_001499"/>
<evidence type="ECO:0000313" key="2">
    <source>
        <dbReference type="Proteomes" id="UP000019050"/>
    </source>
</evidence>
<accession>W1Q2N0</accession>
<proteinExistence type="predicted"/>
<dbReference type="HOGENOM" id="CLU_2271195_0_0_9"/>
<keyword evidence="2" id="KW-1185">Reference proteome</keyword>
<dbReference type="GeneID" id="84817997"/>
<sequence length="102" mass="11210">MKNSEILTLQAVMNQVKDQPIKGGLKFKLLKIFQVLEPSVRIIIDALEGCNEEEAKEVLAQTQTIDLPTLTMTELESLELSISQLSVLIELAGGEQDAGNEN</sequence>
<dbReference type="AlphaFoldDB" id="W1Q2N0"/>